<reference evidence="2 3" key="2">
    <citation type="submission" date="2016-12" db="EMBL/GenBank/DDBJ databases">
        <title>Draft Genome Sequence of Cystobacter ferrugineus Strain Cbfe23.</title>
        <authorList>
            <person name="Akbar S."/>
            <person name="Dowd S.E."/>
            <person name="Stevens D.C."/>
        </authorList>
    </citation>
    <scope>NUCLEOTIDE SEQUENCE [LARGE SCALE GENOMIC DNA]</scope>
    <source>
        <strain evidence="2 3">Cbfe23</strain>
    </source>
</reference>
<protein>
    <recommendedName>
        <fullName evidence="1">Flavodoxin-like domain-containing protein</fullName>
    </recommendedName>
</protein>
<dbReference type="InterPro" id="IPR052200">
    <property type="entry name" value="Protoporphyrinogen_IX_DH"/>
</dbReference>
<dbReference type="OrthoDB" id="129384at2"/>
<feature type="domain" description="Flavodoxin-like" evidence="1">
    <location>
        <begin position="3"/>
        <end position="156"/>
    </location>
</feature>
<evidence type="ECO:0000313" key="3">
    <source>
        <dbReference type="Proteomes" id="UP000182229"/>
    </source>
</evidence>
<dbReference type="InterPro" id="IPR029039">
    <property type="entry name" value="Flavoprotein-like_sf"/>
</dbReference>
<dbReference type="InterPro" id="IPR026816">
    <property type="entry name" value="Flavodoxin_dom"/>
</dbReference>
<dbReference type="GO" id="GO:0070819">
    <property type="term" value="F:menaquinone-dependent protoporphyrinogen oxidase activity"/>
    <property type="evidence" value="ECO:0007669"/>
    <property type="project" value="TreeGrafter"/>
</dbReference>
<gene>
    <name evidence="2" type="ORF">BON30_42765</name>
</gene>
<comment type="caution">
    <text evidence="2">The sequence shown here is derived from an EMBL/GenBank/DDBJ whole genome shotgun (WGS) entry which is preliminary data.</text>
</comment>
<organism evidence="2 3">
    <name type="scientific">Cystobacter ferrugineus</name>
    <dbReference type="NCBI Taxonomy" id="83449"/>
    <lineage>
        <taxon>Bacteria</taxon>
        <taxon>Pseudomonadati</taxon>
        <taxon>Myxococcota</taxon>
        <taxon>Myxococcia</taxon>
        <taxon>Myxococcales</taxon>
        <taxon>Cystobacterineae</taxon>
        <taxon>Archangiaceae</taxon>
        <taxon>Cystobacter</taxon>
    </lineage>
</organism>
<dbReference type="GO" id="GO:0006783">
    <property type="term" value="P:heme biosynthetic process"/>
    <property type="evidence" value="ECO:0007669"/>
    <property type="project" value="TreeGrafter"/>
</dbReference>
<sequence length="177" mass="19621">MRILVCYGSKRGGTAGIADIIARTLAARGFQVDLRPAAEIESVDGYEAVVVGGALYMSRWHRDARRFVRRHTQELRARPVWLFSSGPLDDSATWNEVPPVEQVQRLMARIGAQGHITFGGRLLPDAKGFIASKMASSLAGDWRDPRIIRAWAEGMADGLRAFERTPSHAAEDTPIWH</sequence>
<dbReference type="GO" id="GO:0010181">
    <property type="term" value="F:FMN binding"/>
    <property type="evidence" value="ECO:0007669"/>
    <property type="project" value="InterPro"/>
</dbReference>
<proteinExistence type="predicted"/>
<accession>A0A1L9AXC9</accession>
<dbReference type="SUPFAM" id="SSF52218">
    <property type="entry name" value="Flavoproteins"/>
    <property type="match status" value="1"/>
</dbReference>
<dbReference type="AlphaFoldDB" id="A0A1L9AXC9"/>
<evidence type="ECO:0000259" key="1">
    <source>
        <dbReference type="PROSITE" id="PS50902"/>
    </source>
</evidence>
<dbReference type="STRING" id="83449.BON30_42765"/>
<dbReference type="Proteomes" id="UP000182229">
    <property type="component" value="Unassembled WGS sequence"/>
</dbReference>
<dbReference type="EMBL" id="MPIN01000018">
    <property type="protein sequence ID" value="OJH34636.1"/>
    <property type="molecule type" value="Genomic_DNA"/>
</dbReference>
<dbReference type="PANTHER" id="PTHR38030:SF2">
    <property type="entry name" value="PROTOPORPHYRINOGEN IX DEHYDROGENASE [QUINONE]"/>
    <property type="match status" value="1"/>
</dbReference>
<dbReference type="RefSeq" id="WP_071904464.1">
    <property type="nucleotide sequence ID" value="NZ_MPIN01000018.1"/>
</dbReference>
<dbReference type="PROSITE" id="PS50902">
    <property type="entry name" value="FLAVODOXIN_LIKE"/>
    <property type="match status" value="1"/>
</dbReference>
<name>A0A1L9AXC9_9BACT</name>
<keyword evidence="3" id="KW-1185">Reference proteome</keyword>
<dbReference type="PANTHER" id="PTHR38030">
    <property type="entry name" value="PROTOPORPHYRINOGEN IX DEHYDROGENASE [MENAQUINONE]"/>
    <property type="match status" value="1"/>
</dbReference>
<dbReference type="Pfam" id="PF12724">
    <property type="entry name" value="Flavodoxin_5"/>
    <property type="match status" value="1"/>
</dbReference>
<evidence type="ECO:0000313" key="2">
    <source>
        <dbReference type="EMBL" id="OJH34636.1"/>
    </source>
</evidence>
<dbReference type="Gene3D" id="3.40.50.360">
    <property type="match status" value="1"/>
</dbReference>
<dbReference type="InterPro" id="IPR008254">
    <property type="entry name" value="Flavodoxin/NO_synth"/>
</dbReference>
<reference evidence="3" key="1">
    <citation type="submission" date="2016-11" db="EMBL/GenBank/DDBJ databases">
        <authorList>
            <person name="Shukria A."/>
            <person name="Stevens D.C."/>
        </authorList>
    </citation>
    <scope>NUCLEOTIDE SEQUENCE [LARGE SCALE GENOMIC DNA]</scope>
    <source>
        <strain evidence="3">Cbfe23</strain>
    </source>
</reference>